<dbReference type="AlphaFoldDB" id="A0A845R1F7"/>
<dbReference type="Proteomes" id="UP000467132">
    <property type="component" value="Unassembled WGS sequence"/>
</dbReference>
<sequence length="80" mass="9657">MFNSKYPNKRTNIIRKIAKNEVLDYKEIAFYFNIEEKLVYNILMMYRNYGRENVYSITLTNKRVDEIISLGTKNKLQVIK</sequence>
<comment type="caution">
    <text evidence="1">The sequence shown here is derived from an EMBL/GenBank/DDBJ whole genome shotgun (WGS) entry which is preliminary data.</text>
</comment>
<evidence type="ECO:0000313" key="2">
    <source>
        <dbReference type="Proteomes" id="UP000467132"/>
    </source>
</evidence>
<reference evidence="1 2" key="1">
    <citation type="submission" date="2018-08" db="EMBL/GenBank/DDBJ databases">
        <title>Murine metabolic-syndrome-specific gut microbial biobank.</title>
        <authorList>
            <person name="Liu C."/>
        </authorList>
    </citation>
    <scope>NUCLEOTIDE SEQUENCE [LARGE SCALE GENOMIC DNA]</scope>
    <source>
        <strain evidence="1 2">583</strain>
    </source>
</reference>
<keyword evidence="2" id="KW-1185">Reference proteome</keyword>
<accession>A0A845R1F7</accession>
<organism evidence="1 2">
    <name type="scientific">Senegalia massiliensis</name>
    <dbReference type="NCBI Taxonomy" id="1720316"/>
    <lineage>
        <taxon>Bacteria</taxon>
        <taxon>Bacillati</taxon>
        <taxon>Bacillota</taxon>
        <taxon>Clostridia</taxon>
        <taxon>Eubacteriales</taxon>
        <taxon>Clostridiaceae</taxon>
        <taxon>Senegalia</taxon>
    </lineage>
</organism>
<proteinExistence type="predicted"/>
<dbReference type="EMBL" id="QXXA01000013">
    <property type="protein sequence ID" value="NBI07556.1"/>
    <property type="molecule type" value="Genomic_DNA"/>
</dbReference>
<dbReference type="OrthoDB" id="1709730at2"/>
<name>A0A845R1F7_9CLOT</name>
<evidence type="ECO:0000313" key="1">
    <source>
        <dbReference type="EMBL" id="NBI07556.1"/>
    </source>
</evidence>
<protein>
    <submittedName>
        <fullName evidence="1">Uncharacterized protein</fullName>
    </submittedName>
</protein>
<gene>
    <name evidence="1" type="ORF">D3Z33_11910</name>
</gene>
<dbReference type="RefSeq" id="WP_160198022.1">
    <property type="nucleotide sequence ID" value="NZ_QXXA01000013.1"/>
</dbReference>